<reference evidence="1 2" key="1">
    <citation type="submission" date="2023-11" db="EMBL/GenBank/DDBJ databases">
        <title>Halocaridina rubra genome assembly.</title>
        <authorList>
            <person name="Smith C."/>
        </authorList>
    </citation>
    <scope>NUCLEOTIDE SEQUENCE [LARGE SCALE GENOMIC DNA]</scope>
    <source>
        <strain evidence="1">EP-1</strain>
        <tissue evidence="1">Whole</tissue>
    </source>
</reference>
<accession>A0AAN8WVQ1</accession>
<dbReference type="Proteomes" id="UP001381693">
    <property type="component" value="Unassembled WGS sequence"/>
</dbReference>
<comment type="caution">
    <text evidence="1">The sequence shown here is derived from an EMBL/GenBank/DDBJ whole genome shotgun (WGS) entry which is preliminary data.</text>
</comment>
<protein>
    <submittedName>
        <fullName evidence="1">Uncharacterized protein</fullName>
    </submittedName>
</protein>
<organism evidence="1 2">
    <name type="scientific">Halocaridina rubra</name>
    <name type="common">Hawaiian red shrimp</name>
    <dbReference type="NCBI Taxonomy" id="373956"/>
    <lineage>
        <taxon>Eukaryota</taxon>
        <taxon>Metazoa</taxon>
        <taxon>Ecdysozoa</taxon>
        <taxon>Arthropoda</taxon>
        <taxon>Crustacea</taxon>
        <taxon>Multicrustacea</taxon>
        <taxon>Malacostraca</taxon>
        <taxon>Eumalacostraca</taxon>
        <taxon>Eucarida</taxon>
        <taxon>Decapoda</taxon>
        <taxon>Pleocyemata</taxon>
        <taxon>Caridea</taxon>
        <taxon>Atyoidea</taxon>
        <taxon>Atyidae</taxon>
        <taxon>Halocaridina</taxon>
    </lineage>
</organism>
<name>A0AAN8WVQ1_HALRR</name>
<keyword evidence="2" id="KW-1185">Reference proteome</keyword>
<dbReference type="EMBL" id="JAXCGZ010016735">
    <property type="protein sequence ID" value="KAK7069363.1"/>
    <property type="molecule type" value="Genomic_DNA"/>
</dbReference>
<proteinExistence type="predicted"/>
<evidence type="ECO:0000313" key="1">
    <source>
        <dbReference type="EMBL" id="KAK7069363.1"/>
    </source>
</evidence>
<evidence type="ECO:0000313" key="2">
    <source>
        <dbReference type="Proteomes" id="UP001381693"/>
    </source>
</evidence>
<feature type="non-terminal residue" evidence="1">
    <location>
        <position position="153"/>
    </location>
</feature>
<dbReference type="AlphaFoldDB" id="A0AAN8WVQ1"/>
<gene>
    <name evidence="1" type="ORF">SK128_027086</name>
</gene>
<dbReference type="SUPFAM" id="SSF53850">
    <property type="entry name" value="Periplasmic binding protein-like II"/>
    <property type="match status" value="1"/>
</dbReference>
<sequence length="153" mass="16883">MGLILHKHSVFASTIAQAKSGGLKEVSNLREKGRILYIERSQYEWAIENFVSRGTHVILTGNNRADTLIKAHYSKTGRCDLYIAKETILPYGCSYILKKGSPLLPALNYRLGLLENGGFYQGMGRDITANASACKKVLSKITVKEAFSVTSIL</sequence>